<dbReference type="Pfam" id="PF13087">
    <property type="entry name" value="AAA_12"/>
    <property type="match status" value="1"/>
</dbReference>
<sequence>MEGLESTYTECRDFDKEAFEGDMLEQVMAMDSQWYPAGDDARFFGLHGSDYPQDFKQFSNRTTLAVVVTDDNEIWGTLDRTASGNSNAFVTVCPELHSQCPGLLFQISDDPDQKYFNQTFKFQGSAIAVEEKGPAYTFGSPLFDDSKATGHDKDTWLKYIQEQVPATRPELLTLAKNGHLEMYQLKRSHAMPVSRDTARHMEDIQKRIEKEEALSEKDKCMLAFANSGTYTIFVKGRFKFNTAEQTKQNNERWMEFNMWFQAMMSYAAMHGNLWFYRHQALDFVDPLHEAFPIESMRVPRWMVTEWTFERRITVDGEGKKRHEGKWQNPEPKTWAQFKNIWLDMESSLFLHRLALVREQRFQSKEIAALLQSGPNCILTAKFCPSKWPKVGANCTYFVSVIGQNMQHFVDGLVPMPTAGMAIEVSLISEVDDSKSVRYKGRVVEDPSAAEGVLYTCAMEGPEDDSIDPTKERNIRLVVFDYTLANQRKLTALSECAKQRPTIAGNIGVNTLGVLFDANVPDPSAADLVAELNTKGARAVANAIADDAHLNKTQAMALRAMIESLNPIVLTQGPPGTGKTMLIRAIIKMFATLGYKVLVTSGQKEAVNNCANVAKRDSKRDREFVHFTGASSTLRGAQMLKMRHEANTASFDININQGLTDPSVEDDPETIIWELQHSADKSKRPQYREDAFGARLRGYMEEWSQKIDGRTPHAMQKEASDYFAYEASLQSLLQATNLTQEDRKEIKHTRQWMEKLERDLGRHFLANHVAAVFCTSSMSCHPRLYEAFKPDILLVDEAALTSLSDIATSMIAFEQTLKRVSLLGDHVQRKAVVGGRGCNEGFALLESSIFDRLIRPGSGYEVTMLNLQYRMHQDICAWLSKEFYNGLLQTHFQTVNNLEPELQVTLRAFWRARLGEKWIGKMRIAIDVTDVPMIKSMTYKQTTSQYNIWESDMVLEIIDAMLYFDPPVAKEGEIQGRKIEASDIGIISPYNGQVGWVISALVKQDNLRAHNNQPKQNRDIQVSSTYGVQGREFNIVLVSMVANAGTVGTQEDRLAVRFIANRGQLCVEMSRARCNLVILGNFQAWYQGIYTKNNFMNMVPNRHLKSLVVDLHMRKDVFTSDEFRNCLAVGEFDKRVIGRAPRGGAARGGTYQVNKRQRGI</sequence>
<dbReference type="InterPro" id="IPR041677">
    <property type="entry name" value="DNA2/NAM7_AAA_11"/>
</dbReference>
<dbReference type="Gene3D" id="3.40.50.300">
    <property type="entry name" value="P-loop containing nucleotide triphosphate hydrolases"/>
    <property type="match status" value="2"/>
</dbReference>
<dbReference type="Proteomes" id="UP000799750">
    <property type="component" value="Unassembled WGS sequence"/>
</dbReference>
<evidence type="ECO:0000313" key="4">
    <source>
        <dbReference type="EMBL" id="KAF2489326.1"/>
    </source>
</evidence>
<reference evidence="4" key="1">
    <citation type="journal article" date="2020" name="Stud. Mycol.">
        <title>101 Dothideomycetes genomes: a test case for predicting lifestyles and emergence of pathogens.</title>
        <authorList>
            <person name="Haridas S."/>
            <person name="Albert R."/>
            <person name="Binder M."/>
            <person name="Bloem J."/>
            <person name="Labutti K."/>
            <person name="Salamov A."/>
            <person name="Andreopoulos B."/>
            <person name="Baker S."/>
            <person name="Barry K."/>
            <person name="Bills G."/>
            <person name="Bluhm B."/>
            <person name="Cannon C."/>
            <person name="Castanera R."/>
            <person name="Culley D."/>
            <person name="Daum C."/>
            <person name="Ezra D."/>
            <person name="Gonzalez J."/>
            <person name="Henrissat B."/>
            <person name="Kuo A."/>
            <person name="Liang C."/>
            <person name="Lipzen A."/>
            <person name="Lutzoni F."/>
            <person name="Magnuson J."/>
            <person name="Mondo S."/>
            <person name="Nolan M."/>
            <person name="Ohm R."/>
            <person name="Pangilinan J."/>
            <person name="Park H.-J."/>
            <person name="Ramirez L."/>
            <person name="Alfaro M."/>
            <person name="Sun H."/>
            <person name="Tritt A."/>
            <person name="Yoshinaga Y."/>
            <person name="Zwiers L.-H."/>
            <person name="Turgeon B."/>
            <person name="Goodwin S."/>
            <person name="Spatafora J."/>
            <person name="Crous P."/>
            <person name="Grigoriev I."/>
        </authorList>
    </citation>
    <scope>NUCLEOTIDE SEQUENCE</scope>
    <source>
        <strain evidence="4">CBS 269.34</strain>
    </source>
</reference>
<dbReference type="CDD" id="cd18808">
    <property type="entry name" value="SF1_C_Upf1"/>
    <property type="match status" value="1"/>
</dbReference>
<keyword evidence="1" id="KW-0347">Helicase</keyword>
<dbReference type="PANTHER" id="PTHR10887">
    <property type="entry name" value="DNA2/NAM7 HELICASE FAMILY"/>
    <property type="match status" value="1"/>
</dbReference>
<name>A0A6A6QBE6_9PEZI</name>
<dbReference type="InterPro" id="IPR027417">
    <property type="entry name" value="P-loop_NTPase"/>
</dbReference>
<dbReference type="PANTHER" id="PTHR10887:SF495">
    <property type="entry name" value="HELICASE SENATAXIN ISOFORM X1-RELATED"/>
    <property type="match status" value="1"/>
</dbReference>
<accession>A0A6A6QBE6</accession>
<keyword evidence="4" id="KW-0378">Hydrolase</keyword>
<feature type="domain" description="DNA2/NAM7 helicase helicase" evidence="2">
    <location>
        <begin position="548"/>
        <end position="832"/>
    </location>
</feature>
<dbReference type="InterPro" id="IPR045055">
    <property type="entry name" value="DNA2/NAM7-like"/>
</dbReference>
<dbReference type="GO" id="GO:0016787">
    <property type="term" value="F:hydrolase activity"/>
    <property type="evidence" value="ECO:0007669"/>
    <property type="project" value="UniProtKB-KW"/>
</dbReference>
<evidence type="ECO:0000259" key="2">
    <source>
        <dbReference type="Pfam" id="PF13086"/>
    </source>
</evidence>
<dbReference type="GO" id="GO:0004386">
    <property type="term" value="F:helicase activity"/>
    <property type="evidence" value="ECO:0007669"/>
    <property type="project" value="InterPro"/>
</dbReference>
<evidence type="ECO:0000256" key="1">
    <source>
        <dbReference type="ARBA" id="ARBA00022806"/>
    </source>
</evidence>
<dbReference type="OrthoDB" id="3946766at2759"/>
<protein>
    <submittedName>
        <fullName evidence="4">P-loop containing nucleoside triphosphate hydrolase protein</fullName>
    </submittedName>
</protein>
<dbReference type="InterPro" id="IPR047187">
    <property type="entry name" value="SF1_C_Upf1"/>
</dbReference>
<organism evidence="4 5">
    <name type="scientific">Lophium mytilinum</name>
    <dbReference type="NCBI Taxonomy" id="390894"/>
    <lineage>
        <taxon>Eukaryota</taxon>
        <taxon>Fungi</taxon>
        <taxon>Dikarya</taxon>
        <taxon>Ascomycota</taxon>
        <taxon>Pezizomycotina</taxon>
        <taxon>Dothideomycetes</taxon>
        <taxon>Pleosporomycetidae</taxon>
        <taxon>Mytilinidiales</taxon>
        <taxon>Mytilinidiaceae</taxon>
        <taxon>Lophium</taxon>
    </lineage>
</organism>
<gene>
    <name evidence="4" type="ORF">BU16DRAFT_567508</name>
</gene>
<feature type="domain" description="DNA2/NAM7 helicase-like C-terminal" evidence="3">
    <location>
        <begin position="844"/>
        <end position="1080"/>
    </location>
</feature>
<keyword evidence="5" id="KW-1185">Reference proteome</keyword>
<dbReference type="EMBL" id="MU004199">
    <property type="protein sequence ID" value="KAF2489326.1"/>
    <property type="molecule type" value="Genomic_DNA"/>
</dbReference>
<dbReference type="InterPro" id="IPR041679">
    <property type="entry name" value="DNA2/NAM7-like_C"/>
</dbReference>
<evidence type="ECO:0000313" key="5">
    <source>
        <dbReference type="Proteomes" id="UP000799750"/>
    </source>
</evidence>
<dbReference type="AlphaFoldDB" id="A0A6A6QBE6"/>
<keyword evidence="1" id="KW-0547">Nucleotide-binding</keyword>
<evidence type="ECO:0000259" key="3">
    <source>
        <dbReference type="Pfam" id="PF13087"/>
    </source>
</evidence>
<keyword evidence="1" id="KW-0067">ATP-binding</keyword>
<dbReference type="SUPFAM" id="SSF52540">
    <property type="entry name" value="P-loop containing nucleoside triphosphate hydrolases"/>
    <property type="match status" value="1"/>
</dbReference>
<proteinExistence type="predicted"/>
<dbReference type="Pfam" id="PF13086">
    <property type="entry name" value="AAA_11"/>
    <property type="match status" value="1"/>
</dbReference>